<dbReference type="AlphaFoldDB" id="A0AAV4G344"/>
<keyword evidence="4" id="KW-1185">Reference proteome</keyword>
<feature type="domain" description="BMP and activin membrane-bound inhibitor N-terminal" evidence="2">
    <location>
        <begin position="15"/>
        <end position="79"/>
    </location>
</feature>
<feature type="compositionally biased region" description="Low complexity" evidence="1">
    <location>
        <begin position="78"/>
        <end position="88"/>
    </location>
</feature>
<proteinExistence type="predicted"/>
<dbReference type="InterPro" id="IPR045807">
    <property type="entry name" value="BAMBI_N"/>
</dbReference>
<organism evidence="3 4">
    <name type="scientific">Elysia marginata</name>
    <dbReference type="NCBI Taxonomy" id="1093978"/>
    <lineage>
        <taxon>Eukaryota</taxon>
        <taxon>Metazoa</taxon>
        <taxon>Spiralia</taxon>
        <taxon>Lophotrochozoa</taxon>
        <taxon>Mollusca</taxon>
        <taxon>Gastropoda</taxon>
        <taxon>Heterobranchia</taxon>
        <taxon>Euthyneura</taxon>
        <taxon>Panpulmonata</taxon>
        <taxon>Sacoglossa</taxon>
        <taxon>Placobranchoidea</taxon>
        <taxon>Plakobranchidae</taxon>
        <taxon>Elysia</taxon>
    </lineage>
</organism>
<dbReference type="Pfam" id="PF06211">
    <property type="entry name" value="BAMBI"/>
    <property type="match status" value="1"/>
</dbReference>
<protein>
    <submittedName>
        <fullName evidence="3">BMP and activin membrane-bound inhibitor</fullName>
    </submittedName>
</protein>
<dbReference type="SUPFAM" id="SSF57302">
    <property type="entry name" value="Snake toxin-like"/>
    <property type="match status" value="1"/>
</dbReference>
<sequence length="186" mass="20041">MSGLFYLVGSSTSWCELRCHCNESGCVATGYMCKSRAGQCFTALEVRGEVTHLTHGCLDSVPEQRRALCQKLVDSTSSSAAQPGGSAANVAHEKASSNLEKSPSSETDVKSSSDGSSSSHSLSAGVHHHQPHLQQQQQLQHVQNPSAPMLLCCTEHMCNYREDADITVNLMPMLNSTNQRGKPHTL</sequence>
<accession>A0AAV4G344</accession>
<feature type="compositionally biased region" description="Low complexity" evidence="1">
    <location>
        <begin position="102"/>
        <end position="123"/>
    </location>
</feature>
<dbReference type="InterPro" id="IPR045860">
    <property type="entry name" value="Snake_toxin-like_sf"/>
</dbReference>
<evidence type="ECO:0000259" key="2">
    <source>
        <dbReference type="Pfam" id="PF06211"/>
    </source>
</evidence>
<reference evidence="3 4" key="1">
    <citation type="journal article" date="2021" name="Elife">
        <title>Chloroplast acquisition without the gene transfer in kleptoplastic sea slugs, Plakobranchus ocellatus.</title>
        <authorList>
            <person name="Maeda T."/>
            <person name="Takahashi S."/>
            <person name="Yoshida T."/>
            <person name="Shimamura S."/>
            <person name="Takaki Y."/>
            <person name="Nagai Y."/>
            <person name="Toyoda A."/>
            <person name="Suzuki Y."/>
            <person name="Arimoto A."/>
            <person name="Ishii H."/>
            <person name="Satoh N."/>
            <person name="Nishiyama T."/>
            <person name="Hasebe M."/>
            <person name="Maruyama T."/>
            <person name="Minagawa J."/>
            <person name="Obokata J."/>
            <person name="Shigenobu S."/>
        </authorList>
    </citation>
    <scope>NUCLEOTIDE SEQUENCE [LARGE SCALE GENOMIC DNA]</scope>
</reference>
<dbReference type="EMBL" id="BMAT01011802">
    <property type="protein sequence ID" value="GFR79405.1"/>
    <property type="molecule type" value="Genomic_DNA"/>
</dbReference>
<dbReference type="CDD" id="cd23576">
    <property type="entry name" value="TFP_LU_ECD_BAMBI"/>
    <property type="match status" value="1"/>
</dbReference>
<comment type="caution">
    <text evidence="3">The sequence shown here is derived from an EMBL/GenBank/DDBJ whole genome shotgun (WGS) entry which is preliminary data.</text>
</comment>
<dbReference type="Proteomes" id="UP000762676">
    <property type="component" value="Unassembled WGS sequence"/>
</dbReference>
<feature type="compositionally biased region" description="Low complexity" evidence="1">
    <location>
        <begin position="132"/>
        <end position="141"/>
    </location>
</feature>
<evidence type="ECO:0000256" key="1">
    <source>
        <dbReference type="SAM" id="MobiDB-lite"/>
    </source>
</evidence>
<name>A0AAV4G344_9GAST</name>
<evidence type="ECO:0000313" key="4">
    <source>
        <dbReference type="Proteomes" id="UP000762676"/>
    </source>
</evidence>
<gene>
    <name evidence="3" type="ORF">ElyMa_005874000</name>
</gene>
<evidence type="ECO:0000313" key="3">
    <source>
        <dbReference type="EMBL" id="GFR79405.1"/>
    </source>
</evidence>
<feature type="region of interest" description="Disordered" evidence="1">
    <location>
        <begin position="78"/>
        <end position="141"/>
    </location>
</feature>